<gene>
    <name evidence="1" type="ORF">DesU5LDRAFT_3716</name>
</gene>
<dbReference type="HOGENOM" id="CLU_1208204_0_0_7"/>
<dbReference type="EMBL" id="JH600068">
    <property type="protein sequence ID" value="EIG55335.1"/>
    <property type="molecule type" value="Genomic_DNA"/>
</dbReference>
<reference evidence="1" key="1">
    <citation type="submission" date="2011-11" db="EMBL/GenBank/DDBJ databases">
        <title>Improved High-Quality Draft sequence of Desulfovibrio sp. U5L.</title>
        <authorList>
            <consortium name="US DOE Joint Genome Institute"/>
            <person name="Lucas S."/>
            <person name="Han J."/>
            <person name="Lapidus A."/>
            <person name="Cheng J.-F."/>
            <person name="Goodwin L."/>
            <person name="Pitluck S."/>
            <person name="Peters L."/>
            <person name="Ovchinnikova G."/>
            <person name="Held B."/>
            <person name="Detter J.C."/>
            <person name="Han C."/>
            <person name="Tapia R."/>
            <person name="Land M."/>
            <person name="Hauser L."/>
            <person name="Kyrpides N."/>
            <person name="Ivanova N."/>
            <person name="Pagani I."/>
            <person name="Gabster J."/>
            <person name="Walker C."/>
            <person name="Stolyar S."/>
            <person name="Stahl D."/>
            <person name="Arkin A."/>
            <person name="Dehal P."/>
            <person name="Hazen T."/>
            <person name="Woyke T."/>
        </authorList>
    </citation>
    <scope>NUCLEOTIDE SEQUENCE [LARGE SCALE GENOMIC DNA]</scope>
    <source>
        <strain evidence="1">U5L</strain>
    </source>
</reference>
<protein>
    <submittedName>
        <fullName evidence="1">Uncharacterized protein</fullName>
    </submittedName>
</protein>
<proteinExistence type="predicted"/>
<name>I2Q6C9_9BACT</name>
<dbReference type="OrthoDB" id="5456643at2"/>
<organism evidence="1">
    <name type="scientific">Desulfovibrio sp. U5L</name>
    <dbReference type="NCBI Taxonomy" id="596152"/>
    <lineage>
        <taxon>Bacteria</taxon>
        <taxon>Pseudomonadati</taxon>
        <taxon>Thermodesulfobacteriota</taxon>
        <taxon>Desulfovibrionia</taxon>
        <taxon>Desulfovibrionales</taxon>
        <taxon>Desulfovibrionaceae</taxon>
        <taxon>Desulfovibrio</taxon>
    </lineage>
</organism>
<sequence>MATTTTSPTTSDVANWAYQYSLACAKLTSAQNKASSSATRSADITTAQADFNATMKSLVPAEAQASVQFQYFDALTAYNTNLGAATSEAQRQAATDSLNTALGGITVPATTTTLADVAAANAAQASNAAANLKAMASNAGAAWVSDMADRAHAFNAASAATTAAQAASLAAQGLDTSGLAAPTVTVKATSAFTAATASAATGGSSGSIMNAALVGSILAEQAAPVDSSG</sequence>
<dbReference type="AlphaFoldDB" id="I2Q6C9"/>
<dbReference type="eggNOG" id="ENOG50302RY">
    <property type="taxonomic scope" value="Bacteria"/>
</dbReference>
<accession>I2Q6C9</accession>
<evidence type="ECO:0000313" key="1">
    <source>
        <dbReference type="EMBL" id="EIG55335.1"/>
    </source>
</evidence>